<dbReference type="InterPro" id="IPR027417">
    <property type="entry name" value="P-loop_NTPase"/>
</dbReference>
<evidence type="ECO:0000256" key="1">
    <source>
        <dbReference type="ARBA" id="ARBA00004761"/>
    </source>
</evidence>
<comment type="pathway">
    <text evidence="1">Carbohydrate acid metabolism.</text>
</comment>
<evidence type="ECO:0000313" key="9">
    <source>
        <dbReference type="EMBL" id="KAF3886405.1"/>
    </source>
</evidence>
<dbReference type="InterPro" id="IPR052732">
    <property type="entry name" value="Cell-binding_unc_protein"/>
</dbReference>
<comment type="similarity">
    <text evidence="2">Belongs to the gluconokinase GntK/GntV family.</text>
</comment>
<dbReference type="EMBL" id="JHEG02000048">
    <property type="protein sequence ID" value="KIE10431.1"/>
    <property type="molecule type" value="Genomic_DNA"/>
</dbReference>
<proteinExistence type="inferred from homology"/>
<keyword evidence="6 10" id="KW-0418">Kinase</keyword>
<dbReference type="PANTHER" id="PTHR43883:SF1">
    <property type="entry name" value="GLUCONOKINASE"/>
    <property type="match status" value="1"/>
</dbReference>
<dbReference type="CDD" id="cd02021">
    <property type="entry name" value="GntK"/>
    <property type="match status" value="1"/>
</dbReference>
<dbReference type="STRING" id="1479485.DA73_0217885"/>
<dbReference type="OrthoDB" id="9810277at2"/>
<evidence type="ECO:0000256" key="4">
    <source>
        <dbReference type="ARBA" id="ARBA00022679"/>
    </source>
</evidence>
<dbReference type="RefSeq" id="WP_038072671.1">
    <property type="nucleotide sequence ID" value="NZ_JHEG04000001.1"/>
</dbReference>
<sequence>MAEVSIPPLIQQMLEPGFYPHEVSEPIQLIQTHISYVLLTGKYAYKVKKPVNYGFLDFSTLENRRHFSYEELRLNQRGAAELYLEVFPIALVDGKYRLGDTGEPVEYVLKMLQFPEDALLSKLFKQGQLNEELVEELGRVVAAYHANKTVTNDYIRSFGEVEQVRVAFDENYQQSEKYIGGPQTREQFEETKRSTDTFFSEYGEVFKNRIKSDRIRECHGDLHLGNICLWQNKLWLFDCIEFNEPFRFVDVMYDVAYGVMDLDAQQRLDLSNAYLNTYLEVTGDWEGLQVLPIYLSRQSYVRAKVTSFLLDDPSVPASVKEEATKTAATYYKLASEYTKPRQGQLILMSGVSGSGKSTTARYLARHLGAIHVRSDAVRKHLAGIPLFERGGDEIYTAEMTQKTYTRLLELGILLAKQGYTVILDAKYDRQQLREDAISLAQMHQIPIQIVQCTASKEVLQKRLSERTGDITDATVDLLESQLQQTEPFTEKEKPLVKILDTIQPLEAQLKEIIRRSIPLWHHQS</sequence>
<dbReference type="SUPFAM" id="SSF56112">
    <property type="entry name" value="Protein kinase-like (PK-like)"/>
    <property type="match status" value="1"/>
</dbReference>
<dbReference type="InterPro" id="IPR011009">
    <property type="entry name" value="Kinase-like_dom_sf"/>
</dbReference>
<keyword evidence="7" id="KW-0067">ATP-binding</keyword>
<accession>A0A0C1NCF7</accession>
<evidence type="ECO:0000313" key="10">
    <source>
        <dbReference type="EMBL" id="KIE10431.1"/>
    </source>
</evidence>
<dbReference type="EMBL" id="JHEG04000001">
    <property type="protein sequence ID" value="KAF3886405.1"/>
    <property type="molecule type" value="Genomic_DNA"/>
</dbReference>
<evidence type="ECO:0000256" key="8">
    <source>
        <dbReference type="ARBA" id="ARBA00048090"/>
    </source>
</evidence>
<dbReference type="InterPro" id="IPR006001">
    <property type="entry name" value="Therm_gnt_kin"/>
</dbReference>
<name>A0A0C1NCF7_9CYAN</name>
<dbReference type="EC" id="2.7.1.12" evidence="3"/>
<keyword evidence="11" id="KW-1185">Reference proteome</keyword>
<dbReference type="AlphaFoldDB" id="A0A0C1NCF7"/>
<dbReference type="Proteomes" id="UP000029738">
    <property type="component" value="Unassembled WGS sequence"/>
</dbReference>
<organism evidence="10">
    <name type="scientific">Tolypothrix bouteillei VB521301</name>
    <dbReference type="NCBI Taxonomy" id="1479485"/>
    <lineage>
        <taxon>Bacteria</taxon>
        <taxon>Bacillati</taxon>
        <taxon>Cyanobacteriota</taxon>
        <taxon>Cyanophyceae</taxon>
        <taxon>Nostocales</taxon>
        <taxon>Tolypothrichaceae</taxon>
        <taxon>Tolypothrix</taxon>
    </lineage>
</organism>
<dbReference type="GO" id="GO:0005524">
    <property type="term" value="F:ATP binding"/>
    <property type="evidence" value="ECO:0007669"/>
    <property type="project" value="UniProtKB-KW"/>
</dbReference>
<comment type="caution">
    <text evidence="10">The sequence shown here is derived from an EMBL/GenBank/DDBJ whole genome shotgun (WGS) entry which is preliminary data.</text>
</comment>
<evidence type="ECO:0000256" key="6">
    <source>
        <dbReference type="ARBA" id="ARBA00022777"/>
    </source>
</evidence>
<dbReference type="GO" id="GO:0005975">
    <property type="term" value="P:carbohydrate metabolic process"/>
    <property type="evidence" value="ECO:0007669"/>
    <property type="project" value="InterPro"/>
</dbReference>
<dbReference type="Pfam" id="PF13671">
    <property type="entry name" value="AAA_33"/>
    <property type="match status" value="1"/>
</dbReference>
<evidence type="ECO:0000256" key="2">
    <source>
        <dbReference type="ARBA" id="ARBA00008420"/>
    </source>
</evidence>
<evidence type="ECO:0000256" key="3">
    <source>
        <dbReference type="ARBA" id="ARBA00012054"/>
    </source>
</evidence>
<dbReference type="Gene3D" id="3.40.50.300">
    <property type="entry name" value="P-loop containing nucleotide triphosphate hydrolases"/>
    <property type="match status" value="1"/>
</dbReference>
<gene>
    <name evidence="10" type="ORF">DA73_0217885</name>
    <name evidence="9" type="ORF">DA73_0400013650</name>
</gene>
<evidence type="ECO:0000313" key="11">
    <source>
        <dbReference type="Proteomes" id="UP000029738"/>
    </source>
</evidence>
<keyword evidence="4" id="KW-0808">Transferase</keyword>
<reference evidence="9" key="2">
    <citation type="submission" date="2019-11" db="EMBL/GenBank/DDBJ databases">
        <title>Improved Assembly of Tolypothrix boutellei genome.</title>
        <authorList>
            <person name="Sarangi A.N."/>
            <person name="Mukherjee M."/>
            <person name="Ghosh S."/>
            <person name="Singh D."/>
            <person name="Das A."/>
            <person name="Kant S."/>
            <person name="Prusty A."/>
            <person name="Tripathy S."/>
        </authorList>
    </citation>
    <scope>NUCLEOTIDE SEQUENCE</scope>
    <source>
        <strain evidence="9">VB521301</strain>
    </source>
</reference>
<comment type="catalytic activity">
    <reaction evidence="8">
        <text>D-gluconate + ATP = 6-phospho-D-gluconate + ADP + H(+)</text>
        <dbReference type="Rhea" id="RHEA:19433"/>
        <dbReference type="ChEBI" id="CHEBI:15378"/>
        <dbReference type="ChEBI" id="CHEBI:18391"/>
        <dbReference type="ChEBI" id="CHEBI:30616"/>
        <dbReference type="ChEBI" id="CHEBI:58759"/>
        <dbReference type="ChEBI" id="CHEBI:456216"/>
        <dbReference type="EC" id="2.7.1.12"/>
    </reaction>
</comment>
<dbReference type="SUPFAM" id="SSF52540">
    <property type="entry name" value="P-loop containing nucleoside triphosphate hydrolases"/>
    <property type="match status" value="1"/>
</dbReference>
<dbReference type="PANTHER" id="PTHR43883">
    <property type="entry name" value="SLR0207 PROTEIN"/>
    <property type="match status" value="1"/>
</dbReference>
<keyword evidence="5" id="KW-0547">Nucleotide-binding</keyword>
<protein>
    <recommendedName>
        <fullName evidence="3">gluconokinase</fullName>
        <ecNumber evidence="3">2.7.1.12</ecNumber>
    </recommendedName>
</protein>
<evidence type="ECO:0000256" key="7">
    <source>
        <dbReference type="ARBA" id="ARBA00022840"/>
    </source>
</evidence>
<dbReference type="GO" id="GO:0046316">
    <property type="term" value="F:gluconokinase activity"/>
    <property type="evidence" value="ECO:0007669"/>
    <property type="project" value="UniProtKB-EC"/>
</dbReference>
<evidence type="ECO:0000256" key="5">
    <source>
        <dbReference type="ARBA" id="ARBA00022741"/>
    </source>
</evidence>
<reference evidence="10" key="1">
    <citation type="journal article" date="2015" name="Genome Announc.">
        <title>Draft Genome Sequence of Tolypothrix boutellei Strain VB521301.</title>
        <authorList>
            <person name="Chandrababunaidu M.M."/>
            <person name="Singh D."/>
            <person name="Sen D."/>
            <person name="Bhan S."/>
            <person name="Das S."/>
            <person name="Gupta A."/>
            <person name="Adhikary S.P."/>
            <person name="Tripathy S."/>
        </authorList>
    </citation>
    <scope>NUCLEOTIDE SEQUENCE</scope>
    <source>
        <strain evidence="10">VB521301</strain>
    </source>
</reference>